<protein>
    <submittedName>
        <fullName evidence="1">Zinc finger MYM-type protein 1-like</fullName>
    </submittedName>
</protein>
<evidence type="ECO:0000313" key="2">
    <source>
        <dbReference type="Proteomes" id="UP000478052"/>
    </source>
</evidence>
<reference evidence="1 2" key="1">
    <citation type="submission" date="2019-08" db="EMBL/GenBank/DDBJ databases">
        <title>Whole genome of Aphis craccivora.</title>
        <authorList>
            <person name="Voronova N.V."/>
            <person name="Shulinski R.S."/>
            <person name="Bandarenka Y.V."/>
            <person name="Zhorov D.G."/>
            <person name="Warner D."/>
        </authorList>
    </citation>
    <scope>NUCLEOTIDE SEQUENCE [LARGE SCALE GENOMIC DNA]</scope>
    <source>
        <strain evidence="1">180601</strain>
        <tissue evidence="1">Whole Body</tissue>
    </source>
</reference>
<comment type="caution">
    <text evidence="1">The sequence shown here is derived from an EMBL/GenBank/DDBJ whole genome shotgun (WGS) entry which is preliminary data.</text>
</comment>
<dbReference type="Proteomes" id="UP000478052">
    <property type="component" value="Unassembled WGS sequence"/>
</dbReference>
<dbReference type="AlphaFoldDB" id="A0A6G0WAT0"/>
<gene>
    <name evidence="1" type="ORF">FWK35_00027175</name>
</gene>
<dbReference type="EMBL" id="VUJU01008905">
    <property type="protein sequence ID" value="KAF0724255.1"/>
    <property type="molecule type" value="Genomic_DNA"/>
</dbReference>
<organism evidence="1 2">
    <name type="scientific">Aphis craccivora</name>
    <name type="common">Cowpea aphid</name>
    <dbReference type="NCBI Taxonomy" id="307492"/>
    <lineage>
        <taxon>Eukaryota</taxon>
        <taxon>Metazoa</taxon>
        <taxon>Ecdysozoa</taxon>
        <taxon>Arthropoda</taxon>
        <taxon>Hexapoda</taxon>
        <taxon>Insecta</taxon>
        <taxon>Pterygota</taxon>
        <taxon>Neoptera</taxon>
        <taxon>Paraneoptera</taxon>
        <taxon>Hemiptera</taxon>
        <taxon>Sternorrhyncha</taxon>
        <taxon>Aphidomorpha</taxon>
        <taxon>Aphidoidea</taxon>
        <taxon>Aphididae</taxon>
        <taxon>Aphidini</taxon>
        <taxon>Aphis</taxon>
        <taxon>Aphis</taxon>
    </lineage>
</organism>
<dbReference type="OrthoDB" id="6611240at2759"/>
<proteinExistence type="predicted"/>
<evidence type="ECO:0000313" key="1">
    <source>
        <dbReference type="EMBL" id="KAF0724255.1"/>
    </source>
</evidence>
<sequence>MSISCQKRIKTYLRNSIFQHRLSYLAIISIEKELINNLKNTEVFYDEVINIYSSKKNRSIDLQYKS</sequence>
<accession>A0A6G0WAT0</accession>
<name>A0A6G0WAT0_APHCR</name>
<keyword evidence="2" id="KW-1185">Reference proteome</keyword>